<evidence type="ECO:0000256" key="1">
    <source>
        <dbReference type="SAM" id="MobiDB-lite"/>
    </source>
</evidence>
<organism evidence="2 4">
    <name type="scientific">Rubroshorea leprosula</name>
    <dbReference type="NCBI Taxonomy" id="152421"/>
    <lineage>
        <taxon>Eukaryota</taxon>
        <taxon>Viridiplantae</taxon>
        <taxon>Streptophyta</taxon>
        <taxon>Embryophyta</taxon>
        <taxon>Tracheophyta</taxon>
        <taxon>Spermatophyta</taxon>
        <taxon>Magnoliopsida</taxon>
        <taxon>eudicotyledons</taxon>
        <taxon>Gunneridae</taxon>
        <taxon>Pentapetalae</taxon>
        <taxon>rosids</taxon>
        <taxon>malvids</taxon>
        <taxon>Malvales</taxon>
        <taxon>Dipterocarpaceae</taxon>
        <taxon>Rubroshorea</taxon>
    </lineage>
</organism>
<protein>
    <submittedName>
        <fullName evidence="2">Uncharacterized protein</fullName>
    </submittedName>
</protein>
<gene>
    <name evidence="2" type="ORF">SLEP1_g6787</name>
    <name evidence="3" type="ORF">SLEP1_g6789</name>
</gene>
<sequence length="115" mass="12280">MPFQLILGHLRLFPCFLKWSIAVTMLFHFSWVAGVGAEIEQSSIETVEREASNPEADLAESSDPEAGDMALQGDGGESRSVGGRFEGTQAAEVVQCVPQVPVEASFVEPDPKASG</sequence>
<evidence type="ECO:0000313" key="3">
    <source>
        <dbReference type="EMBL" id="GKU93171.1"/>
    </source>
</evidence>
<reference evidence="2 4" key="1">
    <citation type="journal article" date="2021" name="Commun. Biol.">
        <title>The genome of Shorea leprosula (Dipterocarpaceae) highlights the ecological relevance of drought in aseasonal tropical rainforests.</title>
        <authorList>
            <person name="Ng K.K.S."/>
            <person name="Kobayashi M.J."/>
            <person name="Fawcett J.A."/>
            <person name="Hatakeyama M."/>
            <person name="Paape T."/>
            <person name="Ng C.H."/>
            <person name="Ang C.C."/>
            <person name="Tnah L.H."/>
            <person name="Lee C.T."/>
            <person name="Nishiyama T."/>
            <person name="Sese J."/>
            <person name="O'Brien M.J."/>
            <person name="Copetti D."/>
            <person name="Mohd Noor M.I."/>
            <person name="Ong R.C."/>
            <person name="Putra M."/>
            <person name="Sireger I.Z."/>
            <person name="Indrioko S."/>
            <person name="Kosugi Y."/>
            <person name="Izuno A."/>
            <person name="Isagi Y."/>
            <person name="Lee S.L."/>
            <person name="Shimizu K.K."/>
        </authorList>
    </citation>
    <scope>NUCLEOTIDE SEQUENCE [LARGE SCALE GENOMIC DNA]</scope>
    <source>
        <strain evidence="2">214</strain>
    </source>
</reference>
<evidence type="ECO:0000313" key="4">
    <source>
        <dbReference type="Proteomes" id="UP001054252"/>
    </source>
</evidence>
<evidence type="ECO:0000313" key="2">
    <source>
        <dbReference type="EMBL" id="GKU93169.1"/>
    </source>
</evidence>
<dbReference type="EMBL" id="BPVZ01000006">
    <property type="protein sequence ID" value="GKU93171.1"/>
    <property type="molecule type" value="Genomic_DNA"/>
</dbReference>
<feature type="region of interest" description="Disordered" evidence="1">
    <location>
        <begin position="45"/>
        <end position="84"/>
    </location>
</feature>
<keyword evidence="4" id="KW-1185">Reference proteome</keyword>
<dbReference type="EMBL" id="BPVZ01000006">
    <property type="protein sequence ID" value="GKU93169.1"/>
    <property type="molecule type" value="Genomic_DNA"/>
</dbReference>
<name>A0AAV5I4F6_9ROSI</name>
<dbReference type="AlphaFoldDB" id="A0AAV5I4F6"/>
<comment type="caution">
    <text evidence="2">The sequence shown here is derived from an EMBL/GenBank/DDBJ whole genome shotgun (WGS) entry which is preliminary data.</text>
</comment>
<proteinExistence type="predicted"/>
<dbReference type="Proteomes" id="UP001054252">
    <property type="component" value="Unassembled WGS sequence"/>
</dbReference>
<accession>A0AAV5I4F6</accession>
<feature type="compositionally biased region" description="Acidic residues" evidence="1">
    <location>
        <begin position="57"/>
        <end position="66"/>
    </location>
</feature>